<evidence type="ECO:0008006" key="3">
    <source>
        <dbReference type="Google" id="ProtNLM"/>
    </source>
</evidence>
<protein>
    <recommendedName>
        <fullName evidence="3">SLEI domain protein, PF07620 family</fullName>
    </recommendedName>
</protein>
<organism evidence="1 2">
    <name type="scientific">Leptospira interrogans serovar Icterohaemorrhagiae str. Verdun HP</name>
    <dbReference type="NCBI Taxonomy" id="1049910"/>
    <lineage>
        <taxon>Bacteria</taxon>
        <taxon>Pseudomonadati</taxon>
        <taxon>Spirochaetota</taxon>
        <taxon>Spirochaetia</taxon>
        <taxon>Leptospirales</taxon>
        <taxon>Leptospiraceae</taxon>
        <taxon>Leptospira</taxon>
    </lineage>
</organism>
<dbReference type="EMBL" id="AHNZ02000430">
    <property type="protein sequence ID" value="EMO05491.1"/>
    <property type="molecule type" value="Genomic_DNA"/>
</dbReference>
<evidence type="ECO:0000313" key="2">
    <source>
        <dbReference type="Proteomes" id="UP000012092"/>
    </source>
</evidence>
<dbReference type="Proteomes" id="UP000012092">
    <property type="component" value="Unassembled WGS sequence"/>
</dbReference>
<sequence>MSKLKKNREFLHSNTTDSIFINFYFEFVPKPQKILRNHSLEIFNKMQ</sequence>
<dbReference type="AlphaFoldDB" id="M6RIA3"/>
<accession>M6RIA3</accession>
<gene>
    <name evidence="1" type="ORF">LEP1GSC116_3086</name>
</gene>
<comment type="caution">
    <text evidence="1">The sequence shown here is derived from an EMBL/GenBank/DDBJ whole genome shotgun (WGS) entry which is preliminary data.</text>
</comment>
<evidence type="ECO:0000313" key="1">
    <source>
        <dbReference type="EMBL" id="EMO05491.1"/>
    </source>
</evidence>
<proteinExistence type="predicted"/>
<reference evidence="1 2" key="1">
    <citation type="submission" date="2013-01" db="EMBL/GenBank/DDBJ databases">
        <authorList>
            <person name="Harkins D.M."/>
            <person name="Durkin A.S."/>
            <person name="Brinkac L.M."/>
            <person name="Haft D.H."/>
            <person name="Selengut J.D."/>
            <person name="Sanka R."/>
            <person name="DePew J."/>
            <person name="Purushe J."/>
            <person name="Picardeau M."/>
            <person name="Werts C."/>
            <person name="Goarant C."/>
            <person name="Vinetz J.M."/>
            <person name="Sutton G.G."/>
            <person name="Nierman W.C."/>
            <person name="Fouts D.E."/>
        </authorList>
    </citation>
    <scope>NUCLEOTIDE SEQUENCE [LARGE SCALE GENOMIC DNA]</scope>
    <source>
        <strain evidence="1 2">Verdun HP</strain>
    </source>
</reference>
<name>M6RIA3_LEPIR</name>